<feature type="compositionally biased region" description="Polar residues" evidence="4">
    <location>
        <begin position="179"/>
        <end position="188"/>
    </location>
</feature>
<dbReference type="InterPro" id="IPR019734">
    <property type="entry name" value="TPR_rpt"/>
</dbReference>
<dbReference type="SUPFAM" id="SSF48452">
    <property type="entry name" value="TPR-like"/>
    <property type="match status" value="4"/>
</dbReference>
<dbReference type="PANTHER" id="PTHR45641">
    <property type="entry name" value="TETRATRICOPEPTIDE REPEAT PROTEIN (AFU_ORTHOLOGUE AFUA_6G03870)"/>
    <property type="match status" value="1"/>
</dbReference>
<sequence>MYASRVTPVQRMRTHSSTAIDTTTNSYSGYRRSSSMSTAISPTMSTSTAPCMSPTASSVSRTALDAAASASSASRRSSRSDGAGNRTNTSSVNNTNSRNSNMNGDYHVLKHHVELARSKVHAERVDLAEKLDELGEHHVRRNEYEEAMDAFTEALREKRSVFWNIGNCNVRNLPNSNTTAYLSSSGHPTSPRRKGKHKNSNSNSQDDHTSDNASAFSSSLLSGISTNYGGSMNTVGERDNRNDDEEEEEDYDHNKSCGENRRNTDTDYAEHIRVHDATIDALVQTLRNIGNVHSLRGEQDEAMRYFTEVTTLRAQKLSNESLYESNCQDADDASVETRSFLSGLGGHSAISTEQNNSSVGDSASAFSFSAFGSTNSAAATTNATEEVFKGTGTTGTGTATRTSNTANNSGEENPALMSEINEDVRALDDLFRSISFRQGTAATLPQGLMLAPGAVASEKRKSRSSSRKSKKHKRGKSQTNNNIVVNTSSTSGATEAALFVREGATAAPTVTAQTGPASPSSASNSGGNLFLFAMGPVSNGSSEASQALNKYRSTLDLFIQEDLDSSKLRPHQEKMNSFALRIDLQQTDDCLPSSSKQKTNNPSETRGDLELALEIYRQVLTACKEVSNLSPSTHKDLNKQISMPLQTSSSGSSCSSKKQQQHHQQQGLDQMHGGGNATKNSASQSILSMCSAESSASSSVFSSESFSSESSALAETGNNYRQRRRQSKRERRQQLAANIASVLICMGSVYYRLGNRNEELEAYKRAKSVYSKAFGEDHVFVAGTRKNIGMVLAERGQYGLAQKQFEKAMSIYVKASNMRHEQLKLEEKNLHEEVTAGTRSSSNDVDSQKNSYSYDASMNRDVASVISCIGNVKNRVGELNAALTKYLQALQIYKSIYERHERSANNGDKYSDHEHIEALRDFTATLKVIGMVHAKRGSLDTAMQFFEEAMTLLTAYEEKADRSTKDGDSNGCTDAGKCGKNDDKSSTANLNKNSANNMLAISETKASILTRIASIYLKKGALDDAMVSYRRAYDLTVQNRGNTTNHPEIAGILHYIGGIYHKRGEYEEAMSCYQESIRIYHTTLGSDHPTVAGTLVMVGSIHYKRRHLDSAMMFYREALRLNRDAYGIHHPDVAPILKSIGTILTKKGEYHEAYDLFRDVLSVKVTVHGTDHPEVASAYKSLGNVHYKLGELGDAERQYRHALSIYRKSKGDDHPDTIGAKTTIEHLRYWMRERDQQKLQQQQRDQR</sequence>
<evidence type="ECO:0000256" key="2">
    <source>
        <dbReference type="ARBA" id="ARBA00022803"/>
    </source>
</evidence>
<feature type="region of interest" description="Disordered" evidence="4">
    <location>
        <begin position="1"/>
        <end position="104"/>
    </location>
</feature>
<feature type="repeat" description="TPR" evidence="3">
    <location>
        <begin position="1092"/>
        <end position="1125"/>
    </location>
</feature>
<feature type="compositionally biased region" description="Basic residues" evidence="4">
    <location>
        <begin position="721"/>
        <end position="731"/>
    </location>
</feature>
<dbReference type="SMART" id="SM00028">
    <property type="entry name" value="TPR"/>
    <property type="match status" value="11"/>
</dbReference>
<feature type="compositionally biased region" description="Low complexity" evidence="4">
    <location>
        <begin position="85"/>
        <end position="103"/>
    </location>
</feature>
<feature type="region of interest" description="Disordered" evidence="4">
    <location>
        <begin position="644"/>
        <end position="684"/>
    </location>
</feature>
<feature type="compositionally biased region" description="Low complexity" evidence="4">
    <location>
        <begin position="396"/>
        <end position="410"/>
    </location>
</feature>
<feature type="repeat" description="TPR" evidence="3">
    <location>
        <begin position="740"/>
        <end position="773"/>
    </location>
</feature>
<feature type="repeat" description="TPR" evidence="3">
    <location>
        <begin position="1134"/>
        <end position="1167"/>
    </location>
</feature>
<feature type="region of interest" description="Disordered" evidence="4">
    <location>
        <begin position="384"/>
        <end position="414"/>
    </location>
</feature>
<evidence type="ECO:0000256" key="1">
    <source>
        <dbReference type="ARBA" id="ARBA00022737"/>
    </source>
</evidence>
<feature type="compositionally biased region" description="Polar residues" evidence="4">
    <location>
        <begin position="837"/>
        <end position="851"/>
    </location>
</feature>
<accession>A0A448Z4N4</accession>
<dbReference type="AlphaFoldDB" id="A0A448Z4N4"/>
<feature type="repeat" description="TPR" evidence="3">
    <location>
        <begin position="1006"/>
        <end position="1039"/>
    </location>
</feature>
<keyword evidence="1" id="KW-0677">Repeat</keyword>
<dbReference type="EMBL" id="CAACVS010000109">
    <property type="protein sequence ID" value="VEU36935.1"/>
    <property type="molecule type" value="Genomic_DNA"/>
</dbReference>
<feature type="compositionally biased region" description="Basic residues" evidence="4">
    <location>
        <begin position="190"/>
        <end position="199"/>
    </location>
</feature>
<dbReference type="InterPro" id="IPR011990">
    <property type="entry name" value="TPR-like_helical_dom_sf"/>
</dbReference>
<feature type="repeat" description="TPR" evidence="3">
    <location>
        <begin position="923"/>
        <end position="956"/>
    </location>
</feature>
<feature type="compositionally biased region" description="Low complexity" evidence="4">
    <location>
        <begin position="66"/>
        <end position="75"/>
    </location>
</feature>
<feature type="compositionally biased region" description="Low complexity" evidence="4">
    <location>
        <begin position="646"/>
        <end position="667"/>
    </location>
</feature>
<evidence type="ECO:0000256" key="3">
    <source>
        <dbReference type="PROSITE-ProRule" id="PRU00339"/>
    </source>
</evidence>
<dbReference type="Gene3D" id="1.25.40.10">
    <property type="entry name" value="Tetratricopeptide repeat domain"/>
    <property type="match status" value="4"/>
</dbReference>
<dbReference type="OrthoDB" id="42563at2759"/>
<protein>
    <recommendedName>
        <fullName evidence="7">Kinesin light chain</fullName>
    </recommendedName>
</protein>
<feature type="compositionally biased region" description="Basic and acidic residues" evidence="4">
    <location>
        <begin position="252"/>
        <end position="263"/>
    </location>
</feature>
<feature type="repeat" description="TPR" evidence="3">
    <location>
        <begin position="1050"/>
        <end position="1083"/>
    </location>
</feature>
<feature type="repeat" description="TPR" evidence="3">
    <location>
        <begin position="283"/>
        <end position="316"/>
    </location>
</feature>
<feature type="compositionally biased region" description="Low complexity" evidence="4">
    <location>
        <begin position="22"/>
        <end position="38"/>
    </location>
</feature>
<evidence type="ECO:0000256" key="4">
    <source>
        <dbReference type="SAM" id="MobiDB-lite"/>
    </source>
</evidence>
<feature type="compositionally biased region" description="Low complexity" evidence="4">
    <location>
        <begin position="211"/>
        <end position="227"/>
    </location>
</feature>
<evidence type="ECO:0000313" key="6">
    <source>
        <dbReference type="Proteomes" id="UP000291116"/>
    </source>
</evidence>
<dbReference type="Pfam" id="PF13374">
    <property type="entry name" value="TPR_10"/>
    <property type="match status" value="1"/>
</dbReference>
<keyword evidence="6" id="KW-1185">Reference proteome</keyword>
<dbReference type="Pfam" id="PF13181">
    <property type="entry name" value="TPR_8"/>
    <property type="match status" value="1"/>
</dbReference>
<keyword evidence="2 3" id="KW-0802">TPR repeat</keyword>
<name>A0A448Z4N4_9STRA</name>
<feature type="region of interest" description="Disordered" evidence="4">
    <location>
        <begin position="452"/>
        <end position="488"/>
    </location>
</feature>
<feature type="compositionally biased region" description="Polar residues" evidence="4">
    <location>
        <begin position="39"/>
        <end position="61"/>
    </location>
</feature>
<reference evidence="5 6" key="1">
    <citation type="submission" date="2019-01" db="EMBL/GenBank/DDBJ databases">
        <authorList>
            <person name="Ferrante I. M."/>
        </authorList>
    </citation>
    <scope>NUCLEOTIDE SEQUENCE [LARGE SCALE GENOMIC DNA]</scope>
    <source>
        <strain evidence="5 6">B856</strain>
    </source>
</reference>
<dbReference type="PANTHER" id="PTHR45641:SF19">
    <property type="entry name" value="NEPHROCYSTIN-3"/>
    <property type="match status" value="1"/>
</dbReference>
<dbReference type="Pfam" id="PF13424">
    <property type="entry name" value="TPR_12"/>
    <property type="match status" value="3"/>
</dbReference>
<feature type="compositionally biased region" description="Low complexity" evidence="4">
    <location>
        <begin position="477"/>
        <end position="488"/>
    </location>
</feature>
<proteinExistence type="predicted"/>
<feature type="region of interest" description="Disordered" evidence="4">
    <location>
        <begin position="712"/>
        <end position="732"/>
    </location>
</feature>
<evidence type="ECO:0000313" key="5">
    <source>
        <dbReference type="EMBL" id="VEU36935.1"/>
    </source>
</evidence>
<feature type="compositionally biased region" description="Basic residues" evidence="4">
    <location>
        <begin position="460"/>
        <end position="476"/>
    </location>
</feature>
<feature type="repeat" description="TPR" evidence="3">
    <location>
        <begin position="128"/>
        <end position="161"/>
    </location>
</feature>
<organism evidence="5 6">
    <name type="scientific">Pseudo-nitzschia multistriata</name>
    <dbReference type="NCBI Taxonomy" id="183589"/>
    <lineage>
        <taxon>Eukaryota</taxon>
        <taxon>Sar</taxon>
        <taxon>Stramenopiles</taxon>
        <taxon>Ochrophyta</taxon>
        <taxon>Bacillariophyta</taxon>
        <taxon>Bacillariophyceae</taxon>
        <taxon>Bacillariophycidae</taxon>
        <taxon>Bacillariales</taxon>
        <taxon>Bacillariaceae</taxon>
        <taxon>Pseudo-nitzschia</taxon>
    </lineage>
</organism>
<feature type="region of interest" description="Disordered" evidence="4">
    <location>
        <begin position="960"/>
        <end position="986"/>
    </location>
</feature>
<feature type="region of interest" description="Disordered" evidence="4">
    <location>
        <begin position="179"/>
        <end position="263"/>
    </location>
</feature>
<evidence type="ECO:0008006" key="7">
    <source>
        <dbReference type="Google" id="ProtNLM"/>
    </source>
</evidence>
<feature type="region of interest" description="Disordered" evidence="4">
    <location>
        <begin position="832"/>
        <end position="851"/>
    </location>
</feature>
<dbReference type="Proteomes" id="UP000291116">
    <property type="component" value="Unassembled WGS sequence"/>
</dbReference>
<feature type="compositionally biased region" description="Acidic residues" evidence="4">
    <location>
        <begin position="242"/>
        <end position="251"/>
    </location>
</feature>
<feature type="repeat" description="TPR" evidence="3">
    <location>
        <begin position="1176"/>
        <end position="1209"/>
    </location>
</feature>
<gene>
    <name evidence="5" type="ORF">PSNMU_V1.4_AUG-EV-PASAV3_0037110</name>
</gene>
<dbReference type="PROSITE" id="PS50005">
    <property type="entry name" value="TPR"/>
    <property type="match status" value="9"/>
</dbReference>